<evidence type="ECO:0000313" key="3">
    <source>
        <dbReference type="Proteomes" id="UP000824024"/>
    </source>
</evidence>
<keyword evidence="1" id="KW-0472">Membrane</keyword>
<dbReference type="AlphaFoldDB" id="A0A9D2D0W1"/>
<proteinExistence type="predicted"/>
<dbReference type="InterPro" id="IPR027981">
    <property type="entry name" value="DUF4446"/>
</dbReference>
<dbReference type="Pfam" id="PF14584">
    <property type="entry name" value="DUF4446"/>
    <property type="match status" value="1"/>
</dbReference>
<dbReference type="EMBL" id="DXCH01000031">
    <property type="protein sequence ID" value="HIZ06512.1"/>
    <property type="molecule type" value="Genomic_DNA"/>
</dbReference>
<sequence length="168" mass="19098">MTLNLEELTGFSLDIFIVALAAIVVILLIIVIINGVKMTKLKKKYRIFMSGENAQSLEDTILKRMDQIDELVDSDKENKQKIQTIMDHLDQTYQKVGLVKYDAFNEMGGKLSFSLALLNRKNDGFIINAMHSREGCYTYIKEIINGNSIILLADEEKEALEMAMKSEE</sequence>
<keyword evidence="1" id="KW-0812">Transmembrane</keyword>
<feature type="transmembrane region" description="Helical" evidence="1">
    <location>
        <begin position="15"/>
        <end position="36"/>
    </location>
</feature>
<evidence type="ECO:0000313" key="2">
    <source>
        <dbReference type="EMBL" id="HIZ06512.1"/>
    </source>
</evidence>
<accession>A0A9D2D0W1</accession>
<gene>
    <name evidence="2" type="ORF">IAA08_01090</name>
</gene>
<reference evidence="2" key="1">
    <citation type="journal article" date="2021" name="PeerJ">
        <title>Extensive microbial diversity within the chicken gut microbiome revealed by metagenomics and culture.</title>
        <authorList>
            <person name="Gilroy R."/>
            <person name="Ravi A."/>
            <person name="Getino M."/>
            <person name="Pursley I."/>
            <person name="Horton D.L."/>
            <person name="Alikhan N.F."/>
            <person name="Baker D."/>
            <person name="Gharbi K."/>
            <person name="Hall N."/>
            <person name="Watson M."/>
            <person name="Adriaenssens E.M."/>
            <person name="Foster-Nyarko E."/>
            <person name="Jarju S."/>
            <person name="Secka A."/>
            <person name="Antonio M."/>
            <person name="Oren A."/>
            <person name="Chaudhuri R.R."/>
            <person name="La Ragione R."/>
            <person name="Hildebrand F."/>
            <person name="Pallen M.J."/>
        </authorList>
    </citation>
    <scope>NUCLEOTIDE SEQUENCE</scope>
    <source>
        <strain evidence="2">CHK192-9172</strain>
    </source>
</reference>
<name>A0A9D2D0W1_9FIRM</name>
<protein>
    <submittedName>
        <fullName evidence="2">DUF4446 family protein</fullName>
    </submittedName>
</protein>
<organism evidence="2 3">
    <name type="scientific">Candidatus Eubacterium avistercoris</name>
    <dbReference type="NCBI Taxonomy" id="2838567"/>
    <lineage>
        <taxon>Bacteria</taxon>
        <taxon>Bacillati</taxon>
        <taxon>Bacillota</taxon>
        <taxon>Clostridia</taxon>
        <taxon>Eubacteriales</taxon>
        <taxon>Eubacteriaceae</taxon>
        <taxon>Eubacterium</taxon>
    </lineage>
</organism>
<evidence type="ECO:0000256" key="1">
    <source>
        <dbReference type="SAM" id="Phobius"/>
    </source>
</evidence>
<dbReference type="Proteomes" id="UP000824024">
    <property type="component" value="Unassembled WGS sequence"/>
</dbReference>
<comment type="caution">
    <text evidence="2">The sequence shown here is derived from an EMBL/GenBank/DDBJ whole genome shotgun (WGS) entry which is preliminary data.</text>
</comment>
<keyword evidence="1" id="KW-1133">Transmembrane helix</keyword>
<reference evidence="2" key="2">
    <citation type="submission" date="2021-04" db="EMBL/GenBank/DDBJ databases">
        <authorList>
            <person name="Gilroy R."/>
        </authorList>
    </citation>
    <scope>NUCLEOTIDE SEQUENCE</scope>
    <source>
        <strain evidence="2">CHK192-9172</strain>
    </source>
</reference>